<dbReference type="AlphaFoldDB" id="A0A841MYN0"/>
<gene>
    <name evidence="1" type="ORF">HNP36_000707</name>
</gene>
<accession>A0A841MYN0</accession>
<reference evidence="1 2" key="1">
    <citation type="submission" date="2020-08" db="EMBL/GenBank/DDBJ databases">
        <title>Functional genomics of gut bacteria from endangered species of beetles.</title>
        <authorList>
            <person name="Carlos-Shanley C."/>
        </authorList>
    </citation>
    <scope>NUCLEOTIDE SEQUENCE [LARGE SCALE GENOMIC DNA]</scope>
    <source>
        <strain evidence="1 2">S00136</strain>
    </source>
</reference>
<keyword evidence="2" id="KW-1185">Reference proteome</keyword>
<evidence type="ECO:0000313" key="1">
    <source>
        <dbReference type="EMBL" id="MBB6369654.1"/>
    </source>
</evidence>
<name>A0A841MYN0_9FLAO</name>
<protein>
    <submittedName>
        <fullName evidence="1">Uncharacterized protein</fullName>
    </submittedName>
</protein>
<dbReference type="RefSeq" id="WP_184160354.1">
    <property type="nucleotide sequence ID" value="NZ_JACHLC010000001.1"/>
</dbReference>
<evidence type="ECO:0000313" key="2">
    <source>
        <dbReference type="Proteomes" id="UP000589738"/>
    </source>
</evidence>
<sequence length="120" mass="13905">MKNILRLFVLTVVCSCNMDNYAKLPFGGYGVDFEGGKNNRMMKNNMMIIDSGLVDCKYNDVYMLVSVDTTYSMNPHKVNKKNLKYFIQDLKKDTIIKKISYSDLQKIIKQKSLEEIDITK</sequence>
<dbReference type="EMBL" id="JACHLC010000001">
    <property type="protein sequence ID" value="MBB6369654.1"/>
    <property type="molecule type" value="Genomic_DNA"/>
</dbReference>
<organism evidence="1 2">
    <name type="scientific">Chryseobacterium shigense</name>
    <dbReference type="NCBI Taxonomy" id="297244"/>
    <lineage>
        <taxon>Bacteria</taxon>
        <taxon>Pseudomonadati</taxon>
        <taxon>Bacteroidota</taxon>
        <taxon>Flavobacteriia</taxon>
        <taxon>Flavobacteriales</taxon>
        <taxon>Weeksellaceae</taxon>
        <taxon>Chryseobacterium group</taxon>
        <taxon>Chryseobacterium</taxon>
    </lineage>
</organism>
<dbReference type="Proteomes" id="UP000589738">
    <property type="component" value="Unassembled WGS sequence"/>
</dbReference>
<proteinExistence type="predicted"/>
<comment type="caution">
    <text evidence="1">The sequence shown here is derived from an EMBL/GenBank/DDBJ whole genome shotgun (WGS) entry which is preliminary data.</text>
</comment>